<dbReference type="NCBIfam" id="TIGR00996">
    <property type="entry name" value="Mtu_fam_mce"/>
    <property type="match status" value="1"/>
</dbReference>
<dbReference type="InterPro" id="IPR024516">
    <property type="entry name" value="Mce_C"/>
</dbReference>
<dbReference type="InterPro" id="IPR005693">
    <property type="entry name" value="Mce"/>
</dbReference>
<dbReference type="PRINTS" id="PR01782">
    <property type="entry name" value="MCEVIRFACTOR"/>
</dbReference>
<feature type="domain" description="Mce/MlaD" evidence="2">
    <location>
        <begin position="50"/>
        <end position="123"/>
    </location>
</feature>
<dbReference type="Pfam" id="PF02470">
    <property type="entry name" value="MlaD"/>
    <property type="match status" value="1"/>
</dbReference>
<dbReference type="InterPro" id="IPR003399">
    <property type="entry name" value="Mce/MlaD"/>
</dbReference>
<name>A0ABP6GV52_9ACTN</name>
<dbReference type="PANTHER" id="PTHR33371:SF18">
    <property type="entry name" value="MCE-FAMILY PROTEIN MCE3C"/>
    <property type="match status" value="1"/>
</dbReference>
<feature type="domain" description="Mammalian cell entry C-terminal" evidence="3">
    <location>
        <begin position="132"/>
        <end position="313"/>
    </location>
</feature>
<dbReference type="Pfam" id="PF11887">
    <property type="entry name" value="Mce4_CUP1"/>
    <property type="match status" value="1"/>
</dbReference>
<keyword evidence="1" id="KW-0812">Transmembrane</keyword>
<evidence type="ECO:0000256" key="1">
    <source>
        <dbReference type="SAM" id="Phobius"/>
    </source>
</evidence>
<evidence type="ECO:0000259" key="3">
    <source>
        <dbReference type="Pfam" id="PF11887"/>
    </source>
</evidence>
<organism evidence="4 5">
    <name type="scientific">Actinocorallia aurantiaca</name>
    <dbReference type="NCBI Taxonomy" id="46204"/>
    <lineage>
        <taxon>Bacteria</taxon>
        <taxon>Bacillati</taxon>
        <taxon>Actinomycetota</taxon>
        <taxon>Actinomycetes</taxon>
        <taxon>Streptosporangiales</taxon>
        <taxon>Thermomonosporaceae</taxon>
        <taxon>Actinocorallia</taxon>
    </lineage>
</organism>
<accession>A0ABP6GV52</accession>
<keyword evidence="1" id="KW-1133">Transmembrane helix</keyword>
<proteinExistence type="predicted"/>
<evidence type="ECO:0000313" key="4">
    <source>
        <dbReference type="EMBL" id="GAA2731800.1"/>
    </source>
</evidence>
<keyword evidence="5" id="KW-1185">Reference proteome</keyword>
<comment type="caution">
    <text evidence="4">The sequence shown here is derived from an EMBL/GenBank/DDBJ whole genome shotgun (WGS) entry which is preliminary data.</text>
</comment>
<reference evidence="5" key="1">
    <citation type="journal article" date="2019" name="Int. J. Syst. Evol. Microbiol.">
        <title>The Global Catalogue of Microorganisms (GCM) 10K type strain sequencing project: providing services to taxonomists for standard genome sequencing and annotation.</title>
        <authorList>
            <consortium name="The Broad Institute Genomics Platform"/>
            <consortium name="The Broad Institute Genome Sequencing Center for Infectious Disease"/>
            <person name="Wu L."/>
            <person name="Ma J."/>
        </authorList>
    </citation>
    <scope>NUCLEOTIDE SEQUENCE [LARGE SCALE GENOMIC DNA]</scope>
    <source>
        <strain evidence="5">JCM 8201</strain>
    </source>
</reference>
<gene>
    <name evidence="4" type="ORF">GCM10010439_48140</name>
</gene>
<keyword evidence="1" id="KW-0472">Membrane</keyword>
<protein>
    <submittedName>
        <fullName evidence="4">MCE family protein</fullName>
    </submittedName>
</protein>
<feature type="transmembrane region" description="Helical" evidence="1">
    <location>
        <begin position="21"/>
        <end position="41"/>
    </location>
</feature>
<evidence type="ECO:0000259" key="2">
    <source>
        <dbReference type="Pfam" id="PF02470"/>
    </source>
</evidence>
<evidence type="ECO:0000313" key="5">
    <source>
        <dbReference type="Proteomes" id="UP001501842"/>
    </source>
</evidence>
<sequence length="345" mass="37104">MIRVGRRRRGPRKRVADRDPIMVAIVGLLAMSLVGGLAYYAEDLPVIGGGTSYSADFTEAAGLRPGSEVRIAGMKVGKVTGVALDGARVRVDFRVEDVWIGDASTIAIAIKTVLGDKYLAVDPLGTVAQKPERRIPSTRTTSPYDVVTAFQDLSGTLDQLDTGRLAQSLETMADAFSGTAPSVRKALSGLSALSQTVASRDDELAELFQGTKKVTGQLADRTSDFEALLRDGNLLLGELRRRRQAIHSLLVGTRTMSEQLSGLVDDNRKQLKPTLEALGEVADVLQRNQDNLDRALKLTAPYTRLLGNALGNGRWMDGYLCGLVPDEYQADPPAAGCLPPKKEGQ</sequence>
<dbReference type="EMBL" id="BAAATZ010000020">
    <property type="protein sequence ID" value="GAA2731800.1"/>
    <property type="molecule type" value="Genomic_DNA"/>
</dbReference>
<dbReference type="PANTHER" id="PTHR33371">
    <property type="entry name" value="INTERMEMBRANE PHOSPHOLIPID TRANSPORT SYSTEM BINDING PROTEIN MLAD-RELATED"/>
    <property type="match status" value="1"/>
</dbReference>
<dbReference type="InterPro" id="IPR052336">
    <property type="entry name" value="MlaD_Phospholipid_Transporter"/>
</dbReference>
<dbReference type="Proteomes" id="UP001501842">
    <property type="component" value="Unassembled WGS sequence"/>
</dbReference>
<dbReference type="RefSeq" id="WP_344452968.1">
    <property type="nucleotide sequence ID" value="NZ_BAAATZ010000020.1"/>
</dbReference>